<dbReference type="AlphaFoldDB" id="A0A0K2U6K5"/>
<reference evidence="1" key="1">
    <citation type="submission" date="2014-05" db="EMBL/GenBank/DDBJ databases">
        <authorList>
            <person name="Chronopoulou M."/>
        </authorList>
    </citation>
    <scope>NUCLEOTIDE SEQUENCE</scope>
    <source>
        <tissue evidence="1">Whole organism</tissue>
    </source>
</reference>
<gene>
    <name evidence="1" type="primary">kcnh7</name>
</gene>
<protein>
    <submittedName>
        <fullName evidence="1">Potassium voltagegated channel, subfamily H (Eagrelated), member 7 [Anolis carolinensis]</fullName>
    </submittedName>
</protein>
<accession>A0A0K2U6K5</accession>
<dbReference type="EMBL" id="HACA01016523">
    <property type="protein sequence ID" value="CDW33884.1"/>
    <property type="molecule type" value="Transcribed_RNA"/>
</dbReference>
<proteinExistence type="predicted"/>
<organism evidence="1">
    <name type="scientific">Lepeophtheirus salmonis</name>
    <name type="common">Salmon louse</name>
    <name type="synonym">Caligus salmonis</name>
    <dbReference type="NCBI Taxonomy" id="72036"/>
    <lineage>
        <taxon>Eukaryota</taxon>
        <taxon>Metazoa</taxon>
        <taxon>Ecdysozoa</taxon>
        <taxon>Arthropoda</taxon>
        <taxon>Crustacea</taxon>
        <taxon>Multicrustacea</taxon>
        <taxon>Hexanauplia</taxon>
        <taxon>Copepoda</taxon>
        <taxon>Siphonostomatoida</taxon>
        <taxon>Caligidae</taxon>
        <taxon>Lepeophtheirus</taxon>
    </lineage>
</organism>
<name>A0A0K2U6K5_LEPSM</name>
<sequence>MIQRQLVRQMTLELKSRFQIQGLGLSIDSCMAEGIGRLLLPLLQSMMLDYIAVLRMREQRGMKEQLCTW</sequence>
<evidence type="ECO:0000313" key="1">
    <source>
        <dbReference type="EMBL" id="CDW33884.1"/>
    </source>
</evidence>